<dbReference type="Gene3D" id="3.90.1310.10">
    <property type="entry name" value="Penicillin-binding protein 2a (Domain 2)"/>
    <property type="match status" value="1"/>
</dbReference>
<evidence type="ECO:0000256" key="2">
    <source>
        <dbReference type="ARBA" id="ARBA00007171"/>
    </source>
</evidence>
<feature type="region of interest" description="Disordered" evidence="4">
    <location>
        <begin position="749"/>
        <end position="812"/>
    </location>
</feature>
<dbReference type="AlphaFoldDB" id="A0A1M5SYE4"/>
<dbReference type="InterPro" id="IPR012338">
    <property type="entry name" value="Beta-lactam/transpept-like"/>
</dbReference>
<dbReference type="CDD" id="cd06577">
    <property type="entry name" value="PASTA_pknB"/>
    <property type="match status" value="1"/>
</dbReference>
<evidence type="ECO:0000256" key="3">
    <source>
        <dbReference type="ARBA" id="ARBA00023136"/>
    </source>
</evidence>
<dbReference type="InterPro" id="IPR050515">
    <property type="entry name" value="Beta-lactam/transpept"/>
</dbReference>
<dbReference type="GO" id="GO:0071555">
    <property type="term" value="P:cell wall organization"/>
    <property type="evidence" value="ECO:0007669"/>
    <property type="project" value="TreeGrafter"/>
</dbReference>
<evidence type="ECO:0000256" key="4">
    <source>
        <dbReference type="SAM" id="MobiDB-lite"/>
    </source>
</evidence>
<dbReference type="GO" id="GO:0005886">
    <property type="term" value="C:plasma membrane"/>
    <property type="evidence" value="ECO:0007669"/>
    <property type="project" value="TreeGrafter"/>
</dbReference>
<dbReference type="SUPFAM" id="SSF56519">
    <property type="entry name" value="Penicillin binding protein dimerisation domain"/>
    <property type="match status" value="1"/>
</dbReference>
<dbReference type="PROSITE" id="PS51178">
    <property type="entry name" value="PASTA"/>
    <property type="match status" value="2"/>
</dbReference>
<keyword evidence="5" id="KW-0812">Transmembrane</keyword>
<dbReference type="InterPro" id="IPR005311">
    <property type="entry name" value="PBP_dimer"/>
</dbReference>
<dbReference type="STRING" id="1120995.SAMN02745245_01318"/>
<feature type="domain" description="PASTA" evidence="6">
    <location>
        <begin position="621"/>
        <end position="685"/>
    </location>
</feature>
<name>A0A1M5SYE4_9FIRM</name>
<dbReference type="PANTHER" id="PTHR30627:SF1">
    <property type="entry name" value="PEPTIDOGLYCAN D,D-TRANSPEPTIDASE FTSI"/>
    <property type="match status" value="1"/>
</dbReference>
<evidence type="ECO:0000259" key="6">
    <source>
        <dbReference type="PROSITE" id="PS51178"/>
    </source>
</evidence>
<dbReference type="EMBL" id="FQXI01000009">
    <property type="protein sequence ID" value="SHH43504.1"/>
    <property type="molecule type" value="Genomic_DNA"/>
</dbReference>
<dbReference type="Gene3D" id="3.30.10.20">
    <property type="match status" value="1"/>
</dbReference>
<sequence length="812" mass="90076">MNKRNDFKELKRENKGTKKNFLKAANSKVFFLFFLLALFFAMIIIKLFSINFVSGKELTRSALNQLTKSETVKADRGIIYDRNKKELVLNVTKSNIYYNMDFKLGSNKKSLSKEDLKELEKDSKKVANILNKDSEEILELMTGSKVVKIASNVSREKGNELREAGIDRLSVEDVIKRYYPYNSLACHVIGFTNDEDTGQYGIEARYDSELSGIAGKNISVKSNSQSQIPLTDEENYAPKEGVNPVLTLDENIQQFAEEAALSSREKHNAEEVSIIVQDTITGEILAMVNNEGYDLNNPKEPVGEEEIESWNELTEEEKLDNWYSNWNNFCVNSQYEPGSTFKLITAAAALEEATTNLQKTYVCNGLYTDIPTVKIGCSSSNRGPRTLEEAMAESCNITFVKIGRELGAEKMLKYIKAFGFGERTGIDLNAEAKGEIPKSASEITPVKLATMSYGHGIAVTPIQYINAVSAIANGGYLNTPRVVDRLEDKNGNIIEKFETENKRRVISEQNSNIMKGLMRKVVEDGTGKLAKVDGYQVGGKTGTANVVLESGKGYDQNNYISSFVGVAPLNDPKITVMVIVQKPKGDFFGSTVAVPAGHDVIEKSLEYLNIPKTEKSNKNDDENLVLVPNVNNLLLSDAGKELVDLGLQFNVKSNTISNSAVVVKQNPAAGNYVPKDSIVDLEINNNTSNIKIMPDLNKKNEEELKSVLDEMEVDYNIKGKGHAISQSIKAGEKINEGSRVTIEMSISESELEDEAKAKSNVKENNLSKNKNSRENEENNLKNKKNNSKDKNSSKDKELSKGKKDNTKKTTGN</sequence>
<reference evidence="7 8" key="1">
    <citation type="submission" date="2016-11" db="EMBL/GenBank/DDBJ databases">
        <authorList>
            <person name="Jaros S."/>
            <person name="Januszkiewicz K."/>
            <person name="Wedrychowicz H."/>
        </authorList>
    </citation>
    <scope>NUCLEOTIDE SEQUENCE [LARGE SCALE GENOMIC DNA]</scope>
    <source>
        <strain evidence="7 8">DSM 21120</strain>
    </source>
</reference>
<feature type="transmembrane region" description="Helical" evidence="5">
    <location>
        <begin position="29"/>
        <end position="48"/>
    </location>
</feature>
<keyword evidence="3 5" id="KW-0472">Membrane</keyword>
<dbReference type="InterPro" id="IPR036138">
    <property type="entry name" value="PBP_dimer_sf"/>
</dbReference>
<evidence type="ECO:0000313" key="8">
    <source>
        <dbReference type="Proteomes" id="UP000184032"/>
    </source>
</evidence>
<dbReference type="SUPFAM" id="SSF54184">
    <property type="entry name" value="Penicillin-binding protein 2x (pbp-2x), c-terminal domain"/>
    <property type="match status" value="1"/>
</dbReference>
<protein>
    <submittedName>
        <fullName evidence="7">Stage V sporulation protein D (Sporulation-specific penicillin-binding protein)</fullName>
    </submittedName>
</protein>
<dbReference type="GO" id="GO:0008658">
    <property type="term" value="F:penicillin binding"/>
    <property type="evidence" value="ECO:0007669"/>
    <property type="project" value="InterPro"/>
</dbReference>
<dbReference type="Proteomes" id="UP000184032">
    <property type="component" value="Unassembled WGS sequence"/>
</dbReference>
<gene>
    <name evidence="7" type="ORF">SAMN02745245_01318</name>
</gene>
<dbReference type="RefSeq" id="WP_073184882.1">
    <property type="nucleotide sequence ID" value="NZ_FQXI01000009.1"/>
</dbReference>
<dbReference type="InterPro" id="IPR005543">
    <property type="entry name" value="PASTA_dom"/>
</dbReference>
<keyword evidence="5" id="KW-1133">Transmembrane helix</keyword>
<organism evidence="7 8">
    <name type="scientific">Anaerosphaera aminiphila DSM 21120</name>
    <dbReference type="NCBI Taxonomy" id="1120995"/>
    <lineage>
        <taxon>Bacteria</taxon>
        <taxon>Bacillati</taxon>
        <taxon>Bacillota</taxon>
        <taxon>Tissierellia</taxon>
        <taxon>Tissierellales</taxon>
        <taxon>Peptoniphilaceae</taxon>
        <taxon>Anaerosphaera</taxon>
    </lineage>
</organism>
<comment type="subcellular location">
    <subcellularLocation>
        <location evidence="1">Membrane</location>
    </subcellularLocation>
</comment>
<accession>A0A1M5SYE4</accession>
<dbReference type="OrthoDB" id="9757901at2"/>
<comment type="similarity">
    <text evidence="2">Belongs to the transpeptidase family.</text>
</comment>
<dbReference type="SUPFAM" id="SSF56601">
    <property type="entry name" value="beta-lactamase/transpeptidase-like"/>
    <property type="match status" value="1"/>
</dbReference>
<dbReference type="InterPro" id="IPR001460">
    <property type="entry name" value="PCN-bd_Tpept"/>
</dbReference>
<keyword evidence="8" id="KW-1185">Reference proteome</keyword>
<dbReference type="Gene3D" id="3.40.710.10">
    <property type="entry name" value="DD-peptidase/beta-lactamase superfamily"/>
    <property type="match status" value="1"/>
</dbReference>
<dbReference type="PANTHER" id="PTHR30627">
    <property type="entry name" value="PEPTIDOGLYCAN D,D-TRANSPEPTIDASE"/>
    <property type="match status" value="1"/>
</dbReference>
<evidence type="ECO:0000256" key="5">
    <source>
        <dbReference type="SAM" id="Phobius"/>
    </source>
</evidence>
<proteinExistence type="inferred from homology"/>
<dbReference type="Pfam" id="PF00905">
    <property type="entry name" value="Transpeptidase"/>
    <property type="match status" value="1"/>
</dbReference>
<evidence type="ECO:0000256" key="1">
    <source>
        <dbReference type="ARBA" id="ARBA00004370"/>
    </source>
</evidence>
<feature type="domain" description="PASTA" evidence="6">
    <location>
        <begin position="687"/>
        <end position="746"/>
    </location>
</feature>
<dbReference type="Pfam" id="PF03793">
    <property type="entry name" value="PASTA"/>
    <property type="match status" value="2"/>
</dbReference>
<evidence type="ECO:0000313" key="7">
    <source>
        <dbReference type="EMBL" id="SHH43504.1"/>
    </source>
</evidence>
<feature type="compositionally biased region" description="Basic and acidic residues" evidence="4">
    <location>
        <begin position="771"/>
        <end position="812"/>
    </location>
</feature>
<dbReference type="SMART" id="SM00740">
    <property type="entry name" value="PASTA"/>
    <property type="match status" value="2"/>
</dbReference>
<dbReference type="Pfam" id="PF03717">
    <property type="entry name" value="PBP_dimer"/>
    <property type="match status" value="1"/>
</dbReference>